<name>A0A1Z4V0V8_9CYAN</name>
<proteinExistence type="predicted"/>
<dbReference type="RefSeq" id="WP_096665464.1">
    <property type="nucleotide sequence ID" value="NZ_AP018316.1"/>
</dbReference>
<sequence length="196" mass="22825">MLKFNPPAEPENFDAKVRQPGNNWLEKNPDKKRPKDYWSNFKSDLADGFGNLCGYTVMYEPVGNVEHFLSFKNHPHLAYEWSNYRFASGWINSSKGTLDNQILDPFEVEDDWFEILLPSLQLVITDAVPEEKRQKAELTLKKLPLQDDERVLRQRRVWYELYIDGDITLTGLENKAPLIARAIRKQQANSPLEDVD</sequence>
<evidence type="ECO:0000313" key="2">
    <source>
        <dbReference type="EMBL" id="BAZ85138.1"/>
    </source>
</evidence>
<reference evidence="2 3" key="1">
    <citation type="submission" date="2017-06" db="EMBL/GenBank/DDBJ databases">
        <title>Genome sequencing of cyanobaciteial culture collection at National Institute for Environmental Studies (NIES).</title>
        <authorList>
            <person name="Hirose Y."/>
            <person name="Shimura Y."/>
            <person name="Fujisawa T."/>
            <person name="Nakamura Y."/>
            <person name="Kawachi M."/>
        </authorList>
    </citation>
    <scope>NUCLEOTIDE SEQUENCE [LARGE SCALE GENOMIC DNA]</scope>
    <source>
        <strain evidence="2 3">NIES-806</strain>
    </source>
</reference>
<accession>A0A1Z4V0V8</accession>
<evidence type="ECO:0000313" key="3">
    <source>
        <dbReference type="Proteomes" id="UP000218702"/>
    </source>
</evidence>
<gene>
    <name evidence="2" type="ORF">NIES806_13380</name>
</gene>
<organism evidence="2 3">
    <name type="scientific">Dolichospermum compactum NIES-806</name>
    <dbReference type="NCBI Taxonomy" id="1973481"/>
    <lineage>
        <taxon>Bacteria</taxon>
        <taxon>Bacillati</taxon>
        <taxon>Cyanobacteriota</taxon>
        <taxon>Cyanophyceae</taxon>
        <taxon>Nostocales</taxon>
        <taxon>Aphanizomenonaceae</taxon>
        <taxon>Dolichospermum</taxon>
        <taxon>Dolichospermum compactum</taxon>
    </lineage>
</organism>
<keyword evidence="3" id="KW-1185">Reference proteome</keyword>
<feature type="region of interest" description="Disordered" evidence="1">
    <location>
        <begin position="1"/>
        <end position="31"/>
    </location>
</feature>
<dbReference type="Proteomes" id="UP000218702">
    <property type="component" value="Chromosome"/>
</dbReference>
<dbReference type="KEGG" id="dcm:NIES806_13380"/>
<evidence type="ECO:0000256" key="1">
    <source>
        <dbReference type="SAM" id="MobiDB-lite"/>
    </source>
</evidence>
<dbReference type="EMBL" id="AP018316">
    <property type="protein sequence ID" value="BAZ85138.1"/>
    <property type="molecule type" value="Genomic_DNA"/>
</dbReference>
<protein>
    <submittedName>
        <fullName evidence="2">Uncharacterized protein</fullName>
    </submittedName>
</protein>
<dbReference type="OrthoDB" id="9797348at2"/>
<dbReference type="AlphaFoldDB" id="A0A1Z4V0V8"/>